<keyword evidence="3 12" id="KW-0285">Flavoprotein</keyword>
<dbReference type="InterPro" id="IPR004099">
    <property type="entry name" value="Pyr_nucl-diS_OxRdtase_dimer"/>
</dbReference>
<dbReference type="EC" id="1.8.1.7" evidence="15"/>
<comment type="subunit">
    <text evidence="2">Homodimer.</text>
</comment>
<dbReference type="Pfam" id="PF02852">
    <property type="entry name" value="Pyr_redox_dim"/>
    <property type="match status" value="1"/>
</dbReference>
<dbReference type="Proteomes" id="UP000472676">
    <property type="component" value="Unassembled WGS sequence"/>
</dbReference>
<keyword evidence="6 12" id="KW-0560">Oxidoreductase</keyword>
<dbReference type="PROSITE" id="PS00076">
    <property type="entry name" value="PYRIDINE_REDOX_1"/>
    <property type="match status" value="1"/>
</dbReference>
<dbReference type="InterPro" id="IPR023753">
    <property type="entry name" value="FAD/NAD-binding_dom"/>
</dbReference>
<feature type="disulfide bond" description="Redox-active" evidence="11">
    <location>
        <begin position="42"/>
        <end position="47"/>
    </location>
</feature>
<dbReference type="Gene3D" id="3.30.390.30">
    <property type="match status" value="1"/>
</dbReference>
<proteinExistence type="inferred from homology"/>
<keyword evidence="16" id="KW-1185">Reference proteome</keyword>
<dbReference type="GO" id="GO:0006749">
    <property type="term" value="P:glutathione metabolic process"/>
    <property type="evidence" value="ECO:0007669"/>
    <property type="project" value="TreeGrafter"/>
</dbReference>
<feature type="binding site" evidence="10">
    <location>
        <position position="261"/>
    </location>
    <ligand>
        <name>NAD(+)</name>
        <dbReference type="ChEBI" id="CHEBI:57540"/>
    </ligand>
</feature>
<feature type="binding site" evidence="10">
    <location>
        <position position="51"/>
    </location>
    <ligand>
        <name>FAD</name>
        <dbReference type="ChEBI" id="CHEBI:57692"/>
    </ligand>
</feature>
<feature type="domain" description="Pyridine nucleotide-disulphide oxidoreductase dimerisation" evidence="13">
    <location>
        <begin position="339"/>
        <end position="447"/>
    </location>
</feature>
<evidence type="ECO:0000256" key="8">
    <source>
        <dbReference type="ARBA" id="ARBA00023284"/>
    </source>
</evidence>
<dbReference type="PANTHER" id="PTHR42737">
    <property type="entry name" value="GLUTATHIONE REDUCTASE"/>
    <property type="match status" value="1"/>
</dbReference>
<evidence type="ECO:0000313" key="16">
    <source>
        <dbReference type="Proteomes" id="UP000472676"/>
    </source>
</evidence>
<keyword evidence="4 10" id="KW-0274">FAD</keyword>
<keyword evidence="10" id="KW-0547">Nucleotide-binding</keyword>
<evidence type="ECO:0000256" key="5">
    <source>
        <dbReference type="ARBA" id="ARBA00022857"/>
    </source>
</evidence>
<evidence type="ECO:0000256" key="6">
    <source>
        <dbReference type="ARBA" id="ARBA00023002"/>
    </source>
</evidence>
<keyword evidence="5" id="KW-0521">NADP</keyword>
<dbReference type="Gene3D" id="3.50.50.60">
    <property type="entry name" value="FAD/NAD(P)-binding domain"/>
    <property type="match status" value="2"/>
</dbReference>
<dbReference type="InterPro" id="IPR012999">
    <property type="entry name" value="Pyr_OxRdtase_I_AS"/>
</dbReference>
<name>A0A6M2BVU9_9GAMM</name>
<dbReference type="NCBIfam" id="NF004776">
    <property type="entry name" value="PRK06116.1"/>
    <property type="match status" value="1"/>
</dbReference>
<dbReference type="RefSeq" id="WP_166259881.1">
    <property type="nucleotide sequence ID" value="NZ_JAAMOW010000009.1"/>
</dbReference>
<evidence type="ECO:0000259" key="13">
    <source>
        <dbReference type="Pfam" id="PF02852"/>
    </source>
</evidence>
<dbReference type="InterPro" id="IPR046952">
    <property type="entry name" value="GSHR/TRXR-like"/>
</dbReference>
<evidence type="ECO:0000256" key="10">
    <source>
        <dbReference type="PIRSR" id="PIRSR000350-3"/>
    </source>
</evidence>
<dbReference type="EMBL" id="JAAMOW010000009">
    <property type="protein sequence ID" value="NGY06385.1"/>
    <property type="molecule type" value="Genomic_DNA"/>
</dbReference>
<dbReference type="PANTHER" id="PTHR42737:SF2">
    <property type="entry name" value="GLUTATHIONE REDUCTASE"/>
    <property type="match status" value="1"/>
</dbReference>
<comment type="similarity">
    <text evidence="1 12">Belongs to the class-I pyridine nucleotide-disulfide oxidoreductase family.</text>
</comment>
<dbReference type="PIRSF" id="PIRSF000350">
    <property type="entry name" value="Mercury_reductase_MerA"/>
    <property type="match status" value="1"/>
</dbReference>
<comment type="caution">
    <text evidence="15">The sequence shown here is derived from an EMBL/GenBank/DDBJ whole genome shotgun (WGS) entry which is preliminary data.</text>
</comment>
<keyword evidence="10" id="KW-0520">NAD</keyword>
<evidence type="ECO:0000256" key="11">
    <source>
        <dbReference type="PIRSR" id="PIRSR000350-4"/>
    </source>
</evidence>
<evidence type="ECO:0000259" key="14">
    <source>
        <dbReference type="Pfam" id="PF07992"/>
    </source>
</evidence>
<feature type="binding site" evidence="10">
    <location>
        <position position="303"/>
    </location>
    <ligand>
        <name>FAD</name>
        <dbReference type="ChEBI" id="CHEBI:57692"/>
    </ligand>
</feature>
<dbReference type="InterPro" id="IPR001100">
    <property type="entry name" value="Pyr_nuc-diS_OxRdtase"/>
</dbReference>
<dbReference type="SUPFAM" id="SSF55424">
    <property type="entry name" value="FAD/NAD-linked reductases, dimerisation (C-terminal) domain"/>
    <property type="match status" value="1"/>
</dbReference>
<dbReference type="InterPro" id="IPR036188">
    <property type="entry name" value="FAD/NAD-bd_sf"/>
</dbReference>
<organism evidence="15 16">
    <name type="scientific">Solimonas terrae</name>
    <dbReference type="NCBI Taxonomy" id="1396819"/>
    <lineage>
        <taxon>Bacteria</taxon>
        <taxon>Pseudomonadati</taxon>
        <taxon>Pseudomonadota</taxon>
        <taxon>Gammaproteobacteria</taxon>
        <taxon>Nevskiales</taxon>
        <taxon>Nevskiaceae</taxon>
        <taxon>Solimonas</taxon>
    </lineage>
</organism>
<dbReference type="AlphaFoldDB" id="A0A6M2BVU9"/>
<dbReference type="InterPro" id="IPR016156">
    <property type="entry name" value="FAD/NAD-linked_Rdtase_dimer_sf"/>
</dbReference>
<feature type="binding site" evidence="10">
    <location>
        <begin position="173"/>
        <end position="180"/>
    </location>
    <ligand>
        <name>NAD(+)</name>
        <dbReference type="ChEBI" id="CHEBI:57540"/>
    </ligand>
</feature>
<feature type="domain" description="FAD/NAD(P)-binding" evidence="14">
    <location>
        <begin position="6"/>
        <end position="318"/>
    </location>
</feature>
<dbReference type="GO" id="GO:0045454">
    <property type="term" value="P:cell redox homeostasis"/>
    <property type="evidence" value="ECO:0007669"/>
    <property type="project" value="InterPro"/>
</dbReference>
<dbReference type="GO" id="GO:0005829">
    <property type="term" value="C:cytosol"/>
    <property type="evidence" value="ECO:0007669"/>
    <property type="project" value="TreeGrafter"/>
</dbReference>
<comment type="cofactor">
    <cofactor evidence="10">
        <name>FAD</name>
        <dbReference type="ChEBI" id="CHEBI:57692"/>
    </cofactor>
    <text evidence="10">Binds 1 FAD per subunit.</text>
</comment>
<reference evidence="15 16" key="1">
    <citation type="journal article" date="2014" name="Int. J. Syst. Evol. Microbiol.">
        <title>Solimonas terrae sp. nov., isolated from soil.</title>
        <authorList>
            <person name="Kim S.J."/>
            <person name="Moon J.Y."/>
            <person name="Weon H.Y."/>
            <person name="Ahn J.H."/>
            <person name="Chen W.M."/>
            <person name="Kwon S.W."/>
        </authorList>
    </citation>
    <scope>NUCLEOTIDE SEQUENCE [LARGE SCALE GENOMIC DNA]</scope>
    <source>
        <strain evidence="15 16">KIS83-12</strain>
    </source>
</reference>
<dbReference type="GO" id="GO:0004362">
    <property type="term" value="F:glutathione-disulfide reductase (NADPH) activity"/>
    <property type="evidence" value="ECO:0007669"/>
    <property type="project" value="UniProtKB-EC"/>
</dbReference>
<dbReference type="SUPFAM" id="SSF51905">
    <property type="entry name" value="FAD/NAD(P)-binding domain"/>
    <property type="match status" value="1"/>
</dbReference>
<evidence type="ECO:0000256" key="9">
    <source>
        <dbReference type="PIRSR" id="PIRSR000350-2"/>
    </source>
</evidence>
<feature type="active site" description="Proton acceptor" evidence="9">
    <location>
        <position position="437"/>
    </location>
</feature>
<accession>A0A6M2BVU9</accession>
<dbReference type="GO" id="GO:0050660">
    <property type="term" value="F:flavin adenine dinucleotide binding"/>
    <property type="evidence" value="ECO:0007669"/>
    <property type="project" value="InterPro"/>
</dbReference>
<evidence type="ECO:0000256" key="2">
    <source>
        <dbReference type="ARBA" id="ARBA00011738"/>
    </source>
</evidence>
<evidence type="ECO:0000256" key="7">
    <source>
        <dbReference type="ARBA" id="ARBA00023157"/>
    </source>
</evidence>
<dbReference type="PRINTS" id="PR00368">
    <property type="entry name" value="FADPNR"/>
</dbReference>
<evidence type="ECO:0000256" key="12">
    <source>
        <dbReference type="RuleBase" id="RU003691"/>
    </source>
</evidence>
<keyword evidence="7" id="KW-1015">Disulfide bond</keyword>
<protein>
    <submittedName>
        <fullName evidence="15">Glutathione-disulfide reductase</fullName>
        <ecNumber evidence="15">1.8.1.7</ecNumber>
    </submittedName>
</protein>
<evidence type="ECO:0000256" key="1">
    <source>
        <dbReference type="ARBA" id="ARBA00007532"/>
    </source>
</evidence>
<dbReference type="FunFam" id="3.50.50.60:FF:000051">
    <property type="entry name" value="Glutathione reductase"/>
    <property type="match status" value="1"/>
</dbReference>
<dbReference type="PRINTS" id="PR00411">
    <property type="entry name" value="PNDRDTASEI"/>
</dbReference>
<evidence type="ECO:0000313" key="15">
    <source>
        <dbReference type="EMBL" id="NGY06385.1"/>
    </source>
</evidence>
<sequence>MSIDVDLLVIGAGSGGVRAARVAAGFGARVAIAESRELGGTCVNLGCVPKKLFVYGASYADDFAHASSYGWHGAAPAFDWPTLRDNKNREIARINAVYGRLLADAGARLIRGHARLLDGHTAEIGGERIRAAHILIATGCAPDVPDIPGAEHAITSDDAFHLPRLPRRVIVSGGGYIAVEFASIFHGLGVQVTQLYRGERFLRGFDDGIREHLRAQLCLRGIDLQFQADIARIERRADGVLVAHLCDGRALETDCVMFATGRRPPAGDGLGLASTRARRKDRGFIEVDDDFRTAEPSILAVGDVVGRVQLTPVALAEGTAVARQLFRPDAYRRLDYELIPTAVFSLPNIGTVGLSEAQARERGHALQIFESRFKSLKLTLTDSQERTYMKLVVDADSGRVLGAHMVGPDAGEIIQGIAIALRAGATKQVFDDTLGIHPSTAEEFVTMRTPRLAPA</sequence>
<evidence type="ECO:0000256" key="4">
    <source>
        <dbReference type="ARBA" id="ARBA00022827"/>
    </source>
</evidence>
<dbReference type="GO" id="GO:0034599">
    <property type="term" value="P:cellular response to oxidative stress"/>
    <property type="evidence" value="ECO:0007669"/>
    <property type="project" value="TreeGrafter"/>
</dbReference>
<evidence type="ECO:0000256" key="3">
    <source>
        <dbReference type="ARBA" id="ARBA00022630"/>
    </source>
</evidence>
<keyword evidence="8 12" id="KW-0676">Redox-active center</keyword>
<dbReference type="Pfam" id="PF07992">
    <property type="entry name" value="Pyr_redox_2"/>
    <property type="match status" value="1"/>
</dbReference>
<gene>
    <name evidence="15" type="primary">gorA</name>
    <name evidence="15" type="ORF">G7Y85_16555</name>
</gene>